<dbReference type="GeneID" id="63693407"/>
<reference evidence="4" key="1">
    <citation type="journal article" date="2014" name="Nat. Commun.">
        <title>Genomic adaptations of the halophilic Dead Sea filamentous fungus Eurotium rubrum.</title>
        <authorList>
            <person name="Kis-Papo T."/>
            <person name="Weig A.R."/>
            <person name="Riley R."/>
            <person name="Persoh D."/>
            <person name="Salamov A."/>
            <person name="Sun H."/>
            <person name="Lipzen A."/>
            <person name="Wasser S.P."/>
            <person name="Rambold G."/>
            <person name="Grigoriev I.V."/>
            <person name="Nevo E."/>
        </authorList>
    </citation>
    <scope>NUCLEOTIDE SEQUENCE [LARGE SCALE GENOMIC DNA]</scope>
    <source>
        <strain evidence="4">CBS 135680</strain>
    </source>
</reference>
<feature type="transmembrane region" description="Helical" evidence="2">
    <location>
        <begin position="73"/>
        <end position="94"/>
    </location>
</feature>
<gene>
    <name evidence="3" type="ORF">EURHEDRAFT_303714</name>
</gene>
<dbReference type="AlphaFoldDB" id="A0A017SL75"/>
<dbReference type="GO" id="GO:0008081">
    <property type="term" value="F:phosphoric diester hydrolase activity"/>
    <property type="evidence" value="ECO:0007669"/>
    <property type="project" value="InterPro"/>
</dbReference>
<protein>
    <recommendedName>
        <fullName evidence="5">Altered inheritance of mitochondria protein 6</fullName>
    </recommendedName>
</protein>
<dbReference type="InterPro" id="IPR051236">
    <property type="entry name" value="HAT_RTT109-like"/>
</dbReference>
<dbReference type="EMBL" id="KK088415">
    <property type="protein sequence ID" value="EYE97728.1"/>
    <property type="molecule type" value="Genomic_DNA"/>
</dbReference>
<organism evidence="3 4">
    <name type="scientific">Aspergillus ruber (strain CBS 135680)</name>
    <dbReference type="NCBI Taxonomy" id="1388766"/>
    <lineage>
        <taxon>Eukaryota</taxon>
        <taxon>Fungi</taxon>
        <taxon>Dikarya</taxon>
        <taxon>Ascomycota</taxon>
        <taxon>Pezizomycotina</taxon>
        <taxon>Eurotiomycetes</taxon>
        <taxon>Eurotiomycetidae</taxon>
        <taxon>Eurotiales</taxon>
        <taxon>Aspergillaceae</taxon>
        <taxon>Aspergillus</taxon>
        <taxon>Aspergillus subgen. Aspergillus</taxon>
    </lineage>
</organism>
<dbReference type="PANTHER" id="PTHR31571">
    <property type="entry name" value="ALTERED INHERITANCE OF MITOCHONDRIA PROTEIN 6"/>
    <property type="match status" value="1"/>
</dbReference>
<evidence type="ECO:0000313" key="3">
    <source>
        <dbReference type="EMBL" id="EYE97728.1"/>
    </source>
</evidence>
<evidence type="ECO:0008006" key="5">
    <source>
        <dbReference type="Google" id="ProtNLM"/>
    </source>
</evidence>
<dbReference type="GO" id="GO:0006629">
    <property type="term" value="P:lipid metabolic process"/>
    <property type="evidence" value="ECO:0007669"/>
    <property type="project" value="InterPro"/>
</dbReference>
<evidence type="ECO:0000313" key="4">
    <source>
        <dbReference type="Proteomes" id="UP000019804"/>
    </source>
</evidence>
<dbReference type="InterPro" id="IPR017946">
    <property type="entry name" value="PLC-like_Pdiesterase_TIM-brl"/>
</dbReference>
<accession>A0A017SL75</accession>
<name>A0A017SL75_ASPRC</name>
<evidence type="ECO:0000256" key="2">
    <source>
        <dbReference type="SAM" id="Phobius"/>
    </source>
</evidence>
<keyword evidence="4" id="KW-1185">Reference proteome</keyword>
<keyword evidence="2" id="KW-1133">Transmembrane helix</keyword>
<comment type="similarity">
    <text evidence="1">Belongs to the AIM6 family.</text>
</comment>
<proteinExistence type="inferred from homology"/>
<dbReference type="OrthoDB" id="4499526at2759"/>
<dbReference type="SUPFAM" id="SSF51695">
    <property type="entry name" value="PLC-like phosphodiesterases"/>
    <property type="match status" value="1"/>
</dbReference>
<keyword evidence="2" id="KW-0472">Membrane</keyword>
<sequence>MASLEPIQEKYDEENIHYSQDFDDVPLYANTDYDEYGDDYERWMGEDHPLRSYPTECCPGLWRSAEALKFGRTFRLVCVVAIFLIITIQFLALLPTVFTYMLPKEGAVDDRLPVPQWPSEFTTNRPSHCLSYNPRSRDAAQYAIAAGCTGAKVDLWLHGTDLLVGSSFTDLDTKYTLRSLYFDPLQKKLDAKRNASKDPQVQPGLFEDPSQSFVLVLEFKTWQHAALSELDSHLYGLRQGGYLTRMNGSEVIPGPVTVVVTGQGEHHVRAGHDAEYDEIFFDASLNELTMKDYDPWKLTHRGPPKPNTLPTNILEPKKGLSAEAPFSTIYSATATFSESVGFPRRGRFSPQQIALIRAQVQAAHRRGLRVRYEGVPQGRGRLSDYIWRTLVREGVDMIDVDWQAAYHRAWWQRWFTYRPTSD</sequence>
<keyword evidence="2" id="KW-0812">Transmembrane</keyword>
<dbReference type="STRING" id="1388766.A0A017SL75"/>
<dbReference type="Proteomes" id="UP000019804">
    <property type="component" value="Unassembled WGS sequence"/>
</dbReference>
<evidence type="ECO:0000256" key="1">
    <source>
        <dbReference type="ARBA" id="ARBA00008858"/>
    </source>
</evidence>
<dbReference type="PANTHER" id="PTHR31571:SF5">
    <property type="entry name" value="ALTERED INHERITANCE OF MITOCHONDRIA PROTEIN 6"/>
    <property type="match status" value="1"/>
</dbReference>
<dbReference type="HOGENOM" id="CLU_031561_2_0_1"/>
<dbReference type="RefSeq" id="XP_040641416.1">
    <property type="nucleotide sequence ID" value="XM_040778283.1"/>
</dbReference>